<feature type="transmembrane region" description="Helical" evidence="2">
    <location>
        <begin position="127"/>
        <end position="153"/>
    </location>
</feature>
<sequence>MLTVTPPSDEAITVIQSQIVYSFPVIFSQPTATLFSTCPPDSGTSVPPPPPPNISTSQPSPSQPSPSQSSTSLFVSQVSSTLPGGSVVVASVTFTSTMPPTFSTVPTSLGGESSGGSNSGHGNVKDALGAIIGGAVGGFFGLIALATFTWFIWRKRDSIRALYAKEQDTKVEPTFYHRWSQPPSRSPPPDAEPKPYEYGLVGRPPSTSPPPTRPQSLAFTGLSLSPSPYSTGYPYNPPTPNSARGLSPSPSPYSPYFPQHPPSPSPKALTVPDARPHTPVRPDSTTPATSSSQSPPPQSQSDSQQEQEQPAPSFHRQSDSLTSVGTAVSYPFPVLQPVQRGGGNEDDDSSVSARHRQPFRLSLTLANWNPSTDGELFTRASSDNGREDSLDTPVGQGHGQGQGQGQRLDAEHA</sequence>
<gene>
    <name evidence="3" type="ORF">L227DRAFT_613277</name>
</gene>
<keyword evidence="2" id="KW-0472">Membrane</keyword>
<dbReference type="AlphaFoldDB" id="A0A5C2S308"/>
<keyword evidence="4" id="KW-1185">Reference proteome</keyword>
<accession>A0A5C2S308</accession>
<dbReference type="Proteomes" id="UP000313359">
    <property type="component" value="Unassembled WGS sequence"/>
</dbReference>
<evidence type="ECO:0000256" key="1">
    <source>
        <dbReference type="SAM" id="MobiDB-lite"/>
    </source>
</evidence>
<dbReference type="OrthoDB" id="3263215at2759"/>
<evidence type="ECO:0000256" key="2">
    <source>
        <dbReference type="SAM" id="Phobius"/>
    </source>
</evidence>
<evidence type="ECO:0008006" key="5">
    <source>
        <dbReference type="Google" id="ProtNLM"/>
    </source>
</evidence>
<evidence type="ECO:0000313" key="4">
    <source>
        <dbReference type="Proteomes" id="UP000313359"/>
    </source>
</evidence>
<proteinExistence type="predicted"/>
<name>A0A5C2S308_9APHY</name>
<keyword evidence="2" id="KW-1133">Transmembrane helix</keyword>
<feature type="compositionally biased region" description="Low complexity" evidence="1">
    <location>
        <begin position="282"/>
        <end position="313"/>
    </location>
</feature>
<protein>
    <recommendedName>
        <fullName evidence="5">Mid2 domain-containing protein</fullName>
    </recommendedName>
</protein>
<feature type="compositionally biased region" description="Pro residues" evidence="1">
    <location>
        <begin position="249"/>
        <end position="265"/>
    </location>
</feature>
<feature type="compositionally biased region" description="Low complexity" evidence="1">
    <location>
        <begin position="54"/>
        <end position="74"/>
    </location>
</feature>
<reference evidence="3" key="1">
    <citation type="journal article" date="2018" name="Genome Biol. Evol.">
        <title>Genomics and development of Lentinus tigrinus, a white-rot wood-decaying mushroom with dimorphic fruiting bodies.</title>
        <authorList>
            <person name="Wu B."/>
            <person name="Xu Z."/>
            <person name="Knudson A."/>
            <person name="Carlson A."/>
            <person name="Chen N."/>
            <person name="Kovaka S."/>
            <person name="LaButti K."/>
            <person name="Lipzen A."/>
            <person name="Pennachio C."/>
            <person name="Riley R."/>
            <person name="Schakwitz W."/>
            <person name="Umezawa K."/>
            <person name="Ohm R.A."/>
            <person name="Grigoriev I.V."/>
            <person name="Nagy L.G."/>
            <person name="Gibbons J."/>
            <person name="Hibbett D."/>
        </authorList>
    </citation>
    <scope>NUCLEOTIDE SEQUENCE [LARGE SCALE GENOMIC DNA]</scope>
    <source>
        <strain evidence="3">ALCF2SS1-6</strain>
    </source>
</reference>
<organism evidence="3 4">
    <name type="scientific">Lentinus tigrinus ALCF2SS1-6</name>
    <dbReference type="NCBI Taxonomy" id="1328759"/>
    <lineage>
        <taxon>Eukaryota</taxon>
        <taxon>Fungi</taxon>
        <taxon>Dikarya</taxon>
        <taxon>Basidiomycota</taxon>
        <taxon>Agaricomycotina</taxon>
        <taxon>Agaricomycetes</taxon>
        <taxon>Polyporales</taxon>
        <taxon>Polyporaceae</taxon>
        <taxon>Lentinus</taxon>
    </lineage>
</organism>
<feature type="compositionally biased region" description="Polar residues" evidence="1">
    <location>
        <begin position="215"/>
        <end position="230"/>
    </location>
</feature>
<feature type="region of interest" description="Disordered" evidence="1">
    <location>
        <begin position="37"/>
        <end position="74"/>
    </location>
</feature>
<feature type="region of interest" description="Disordered" evidence="1">
    <location>
        <begin position="174"/>
        <end position="413"/>
    </location>
</feature>
<evidence type="ECO:0000313" key="3">
    <source>
        <dbReference type="EMBL" id="RPD57890.1"/>
    </source>
</evidence>
<keyword evidence="2" id="KW-0812">Transmembrane</keyword>
<dbReference type="EMBL" id="ML122278">
    <property type="protein sequence ID" value="RPD57890.1"/>
    <property type="molecule type" value="Genomic_DNA"/>
</dbReference>